<dbReference type="Proteomes" id="UP000325141">
    <property type="component" value="Unassembled WGS sequence"/>
</dbReference>
<dbReference type="RefSeq" id="WP_150014875.1">
    <property type="nucleotide sequence ID" value="NZ_VWSG01000019.1"/>
</dbReference>
<evidence type="ECO:0000313" key="2">
    <source>
        <dbReference type="Proteomes" id="UP000325141"/>
    </source>
</evidence>
<evidence type="ECO:0000313" key="1">
    <source>
        <dbReference type="EMBL" id="KAA5531688.1"/>
    </source>
</evidence>
<sequence length="382" mass="43759">MKFSDIVGQNHLKNHLVNNVQKGRIPHAQLFIGPEGSGTLSMALAYAQYIICNNKGSENEGGSAACNLKFDHLQHPDLHFVYPVATTDSIKSNATSDDFMSTWIDFLKETPYGSVNDWYEAIGIQKKQGNISVHEAASILKKLILKPFEGGYKVMIIWMAEKMNTEAANKLLKLLEEPTDKTVFILIAEDEKAILQTILSRCQILHFNALNEQEIVQGLIEKENCDEVDAYSIAKQAQGNYNKALKLRYNITNEYPFDEWFVTWVRAAFRANKNARVVSDLIKWSDEISAIGREKQKLFLNHCMELFRQALLLNYSTSELVYMEPKVDNFKLKNFAPFVNEHNILEIYQEIEDATYHIERNGNAKMIFTDLSIKLTRLIHKK</sequence>
<gene>
    <name evidence="1" type="ORF">F0460_15490</name>
</gene>
<dbReference type="Gene3D" id="3.40.50.300">
    <property type="entry name" value="P-loop containing nucleotide triphosphate hydrolases"/>
    <property type="match status" value="1"/>
</dbReference>
<accession>A0A5M6C956</accession>
<dbReference type="InterPro" id="IPR027417">
    <property type="entry name" value="P-loop_NTPase"/>
</dbReference>
<dbReference type="GO" id="GO:0006261">
    <property type="term" value="P:DNA-templated DNA replication"/>
    <property type="evidence" value="ECO:0007669"/>
    <property type="project" value="TreeGrafter"/>
</dbReference>
<proteinExistence type="predicted"/>
<dbReference type="SUPFAM" id="SSF52540">
    <property type="entry name" value="P-loop containing nucleoside triphosphate hydrolases"/>
    <property type="match status" value="1"/>
</dbReference>
<dbReference type="EMBL" id="VWSG01000019">
    <property type="protein sequence ID" value="KAA5531688.1"/>
    <property type="molecule type" value="Genomic_DNA"/>
</dbReference>
<dbReference type="Pfam" id="PF13177">
    <property type="entry name" value="DNA_pol3_delta2"/>
    <property type="match status" value="1"/>
</dbReference>
<dbReference type="PANTHER" id="PTHR11669">
    <property type="entry name" value="REPLICATION FACTOR C / DNA POLYMERASE III GAMMA-TAU SUBUNIT"/>
    <property type="match status" value="1"/>
</dbReference>
<protein>
    <submittedName>
        <fullName evidence="1">DNA polymerase III subunit delta</fullName>
    </submittedName>
</protein>
<dbReference type="InterPro" id="IPR050238">
    <property type="entry name" value="DNA_Rep/Repair_Clamp_Loader"/>
</dbReference>
<reference evidence="1 2" key="1">
    <citation type="submission" date="2019-09" db="EMBL/GenBank/DDBJ databases">
        <title>Genome sequence and assembly of Flavobacterium sp.</title>
        <authorList>
            <person name="Chhetri G."/>
        </authorList>
    </citation>
    <scope>NUCLEOTIDE SEQUENCE [LARGE SCALE GENOMIC DNA]</scope>
    <source>
        <strain evidence="1 2">SNL9</strain>
    </source>
</reference>
<comment type="caution">
    <text evidence="1">The sequence shown here is derived from an EMBL/GenBank/DDBJ whole genome shotgun (WGS) entry which is preliminary data.</text>
</comment>
<dbReference type="PANTHER" id="PTHR11669:SF8">
    <property type="entry name" value="DNA POLYMERASE III SUBUNIT DELTA"/>
    <property type="match status" value="1"/>
</dbReference>
<name>A0A5M6C956_9FLAO</name>
<organism evidence="1 2">
    <name type="scientific">Paenimyroides baculatum</name>
    <dbReference type="NCBI Taxonomy" id="2608000"/>
    <lineage>
        <taxon>Bacteria</taxon>
        <taxon>Pseudomonadati</taxon>
        <taxon>Bacteroidota</taxon>
        <taxon>Flavobacteriia</taxon>
        <taxon>Flavobacteriales</taxon>
        <taxon>Flavobacteriaceae</taxon>
        <taxon>Paenimyroides</taxon>
    </lineage>
</organism>
<keyword evidence="2" id="KW-1185">Reference proteome</keyword>
<dbReference type="AlphaFoldDB" id="A0A5M6C956"/>